<sequence length="615" mass="71469">MPIKLRNETEIYFFRSHFTSFDNEKLNQRRCLWEFITDENFGFKLEILDINYLNVAKLYIVTNNSRSYVSSPSLNYFSDNYIAITYEGETEAFEAKISIYKLPKKFDTIECLFNINNTMFKDISCECGPKIHIIPCNKLYEFSVMKDPNYEYCANISCNFEIKLNEKCPNKYVDLNIIITNARNDYFSVKCGNDWLINMFHNSTEKFDYKLLILPNSTTILNFTPNYDNKLEWLDVAKIKMKAVAYDEPKYLPDKIIYWESLDPYKEQIYRHSVLTITLSDDLLAEKAVLELRLDSTKLKNLKCLSFYENRNLTSFKRIYTEKMLMEIGTSVTVYKHNGCIDNEPIFVIGVKKPENKCLFKNDTTINKGNKPLSMIAGPENICNFHILNFAMSTVIKNIYTNSKTENVVIYAEANIKNKELIKFNKSMSKYYSQMTFNARSYILEIPANTSILIEPTEEDPSFTKSTFSYYETPKYGALNDEKPDLITTYNIASYLEANFSVNDLNISPKGYLQISYNGTIKNITSENDYFIVNGKNDKIVKLIFCDHEFGYRGALIYITVYYTNTTTTSELGTTLLSTTAFPKDEVSTIKSESSQKNYLNLFFVAFVFWITVFS</sequence>
<reference evidence="2" key="1">
    <citation type="submission" date="2022-11" db="UniProtKB">
        <authorList>
            <consortium name="WormBaseParasite"/>
        </authorList>
    </citation>
    <scope>IDENTIFICATION</scope>
</reference>
<evidence type="ECO:0000313" key="2">
    <source>
        <dbReference type="WBParaSite" id="PS1159_v2.g5457.t1"/>
    </source>
</evidence>
<protein>
    <submittedName>
        <fullName evidence="2">Uncharacterized protein</fullName>
    </submittedName>
</protein>
<dbReference type="WBParaSite" id="PS1159_v2.g5457.t1">
    <property type="protein sequence ID" value="PS1159_v2.g5457.t1"/>
    <property type="gene ID" value="PS1159_v2.g5457"/>
</dbReference>
<evidence type="ECO:0000313" key="1">
    <source>
        <dbReference type="Proteomes" id="UP000887580"/>
    </source>
</evidence>
<name>A0AC35GIJ8_9BILA</name>
<dbReference type="Proteomes" id="UP000887580">
    <property type="component" value="Unplaced"/>
</dbReference>
<organism evidence="1 2">
    <name type="scientific">Panagrolaimus sp. PS1159</name>
    <dbReference type="NCBI Taxonomy" id="55785"/>
    <lineage>
        <taxon>Eukaryota</taxon>
        <taxon>Metazoa</taxon>
        <taxon>Ecdysozoa</taxon>
        <taxon>Nematoda</taxon>
        <taxon>Chromadorea</taxon>
        <taxon>Rhabditida</taxon>
        <taxon>Tylenchina</taxon>
        <taxon>Panagrolaimomorpha</taxon>
        <taxon>Panagrolaimoidea</taxon>
        <taxon>Panagrolaimidae</taxon>
        <taxon>Panagrolaimus</taxon>
    </lineage>
</organism>
<proteinExistence type="predicted"/>
<accession>A0AC35GIJ8</accession>